<comment type="caution">
    <text evidence="14">The sequence shown here is derived from an EMBL/GenBank/DDBJ whole genome shotgun (WGS) entry which is preliminary data.</text>
</comment>
<dbReference type="InterPro" id="IPR029061">
    <property type="entry name" value="THDP-binding"/>
</dbReference>
<gene>
    <name evidence="14" type="ORF">CCS01_20245</name>
</gene>
<dbReference type="InterPro" id="IPR029035">
    <property type="entry name" value="DHS-like_NAD/FAD-binding_dom"/>
</dbReference>
<dbReference type="GO" id="GO:0000949">
    <property type="term" value="P:aromatic amino acid family catabolic process to alcohol via Ehrlich pathway"/>
    <property type="evidence" value="ECO:0007669"/>
    <property type="project" value="TreeGrafter"/>
</dbReference>
<dbReference type="Pfam" id="PF02775">
    <property type="entry name" value="TPP_enzyme_C"/>
    <property type="match status" value="1"/>
</dbReference>
<comment type="similarity">
    <text evidence="3 10">Belongs to the TPP enzyme family.</text>
</comment>
<comment type="cofactor">
    <cofactor evidence="2">
        <name>thiamine diphosphate</name>
        <dbReference type="ChEBI" id="CHEBI:58937"/>
    </cofactor>
</comment>
<dbReference type="OrthoDB" id="4494979at2"/>
<evidence type="ECO:0000313" key="15">
    <source>
        <dbReference type="Proteomes" id="UP000239724"/>
    </source>
</evidence>
<keyword evidence="15" id="KW-1185">Reference proteome</keyword>
<feature type="binding site" evidence="9">
    <location>
        <position position="455"/>
    </location>
    <ligand>
        <name>Mg(2+)</name>
        <dbReference type="ChEBI" id="CHEBI:18420"/>
    </ligand>
</feature>
<dbReference type="GO" id="GO:0030976">
    <property type="term" value="F:thiamine pyrophosphate binding"/>
    <property type="evidence" value="ECO:0007669"/>
    <property type="project" value="InterPro"/>
</dbReference>
<dbReference type="InterPro" id="IPR017765">
    <property type="entry name" value="IPDC"/>
</dbReference>
<dbReference type="PANTHER" id="PTHR43452:SF30">
    <property type="entry name" value="PYRUVATE DECARBOXYLASE ISOZYME 1-RELATED"/>
    <property type="match status" value="1"/>
</dbReference>
<dbReference type="Gene3D" id="3.40.50.970">
    <property type="match status" value="2"/>
</dbReference>
<dbReference type="GO" id="GO:0004737">
    <property type="term" value="F:pyruvate decarboxylase activity"/>
    <property type="evidence" value="ECO:0007669"/>
    <property type="project" value="TreeGrafter"/>
</dbReference>
<keyword evidence="8" id="KW-0456">Lyase</keyword>
<keyword evidence="4 9" id="KW-0479">Metal-binding</keyword>
<dbReference type="AlphaFoldDB" id="A0A2S6N604"/>
<feature type="domain" description="Thiamine pyrophosphate enzyme central" evidence="11">
    <location>
        <begin position="195"/>
        <end position="320"/>
    </location>
</feature>
<feature type="binding site" evidence="9">
    <location>
        <position position="428"/>
    </location>
    <ligand>
        <name>Mg(2+)</name>
        <dbReference type="ChEBI" id="CHEBI:18420"/>
    </ligand>
</feature>
<keyword evidence="7 10" id="KW-0786">Thiamine pyrophosphate</keyword>
<dbReference type="Pfam" id="PF02776">
    <property type="entry name" value="TPP_enzyme_N"/>
    <property type="match status" value="1"/>
</dbReference>
<evidence type="ECO:0000256" key="5">
    <source>
        <dbReference type="ARBA" id="ARBA00022793"/>
    </source>
</evidence>
<accession>A0A2S6N604</accession>
<dbReference type="InterPro" id="IPR012000">
    <property type="entry name" value="Thiamin_PyroP_enz_cen_dom"/>
</dbReference>
<evidence type="ECO:0000256" key="1">
    <source>
        <dbReference type="ARBA" id="ARBA00001920"/>
    </source>
</evidence>
<evidence type="ECO:0000259" key="13">
    <source>
        <dbReference type="Pfam" id="PF02776"/>
    </source>
</evidence>
<dbReference type="CDD" id="cd07038">
    <property type="entry name" value="TPP_PYR_PDC_IPDC_like"/>
    <property type="match status" value="1"/>
</dbReference>
<evidence type="ECO:0000259" key="11">
    <source>
        <dbReference type="Pfam" id="PF00205"/>
    </source>
</evidence>
<dbReference type="InterPro" id="IPR047213">
    <property type="entry name" value="TPP_PYR_PDC_IPDC-like"/>
</dbReference>
<dbReference type="Gene3D" id="3.40.50.1220">
    <property type="entry name" value="TPP-binding domain"/>
    <property type="match status" value="1"/>
</dbReference>
<dbReference type="NCBIfam" id="TIGR03394">
    <property type="entry name" value="indol_phenyl_DC"/>
    <property type="match status" value="1"/>
</dbReference>
<reference evidence="14 15" key="1">
    <citation type="journal article" date="2018" name="Arch. Microbiol.">
        <title>New insights into the metabolic potential of the phototrophic purple bacterium Rhodopila globiformis DSM 161(T) from its draft genome sequence and evidence for a vanadium-dependent nitrogenase.</title>
        <authorList>
            <person name="Imhoff J.F."/>
            <person name="Rahn T."/>
            <person name="Kunzel S."/>
            <person name="Neulinger S.C."/>
        </authorList>
    </citation>
    <scope>NUCLEOTIDE SEQUENCE [LARGE SCALE GENOMIC DNA]</scope>
    <source>
        <strain evidence="14 15">DSM 161</strain>
    </source>
</reference>
<keyword evidence="5" id="KW-0210">Decarboxylase</keyword>
<dbReference type="EMBL" id="NHRY01000218">
    <property type="protein sequence ID" value="PPQ30032.1"/>
    <property type="molecule type" value="Genomic_DNA"/>
</dbReference>
<comment type="cofactor">
    <cofactor evidence="9">
        <name>Mg(2+)</name>
        <dbReference type="ChEBI" id="CHEBI:18420"/>
    </cofactor>
    <text evidence="9">Binds 1 Mg(2+) per subunit.</text>
</comment>
<evidence type="ECO:0000256" key="10">
    <source>
        <dbReference type="RuleBase" id="RU362132"/>
    </source>
</evidence>
<dbReference type="InterPro" id="IPR012001">
    <property type="entry name" value="Thiamin_PyroP_enz_TPP-bd_dom"/>
</dbReference>
<feature type="domain" description="Thiamine pyrophosphate enzyme N-terminal TPP-binding" evidence="13">
    <location>
        <begin position="4"/>
        <end position="114"/>
    </location>
</feature>
<dbReference type="InterPro" id="IPR012110">
    <property type="entry name" value="PDC/IPDC-like"/>
</dbReference>
<organism evidence="14 15">
    <name type="scientific">Rhodopila globiformis</name>
    <name type="common">Rhodopseudomonas globiformis</name>
    <dbReference type="NCBI Taxonomy" id="1071"/>
    <lineage>
        <taxon>Bacteria</taxon>
        <taxon>Pseudomonadati</taxon>
        <taxon>Pseudomonadota</taxon>
        <taxon>Alphaproteobacteria</taxon>
        <taxon>Acetobacterales</taxon>
        <taxon>Acetobacteraceae</taxon>
        <taxon>Rhodopila</taxon>
    </lineage>
</organism>
<evidence type="ECO:0000256" key="4">
    <source>
        <dbReference type="ARBA" id="ARBA00022723"/>
    </source>
</evidence>
<evidence type="ECO:0000256" key="8">
    <source>
        <dbReference type="ARBA" id="ARBA00023239"/>
    </source>
</evidence>
<dbReference type="Pfam" id="PF00205">
    <property type="entry name" value="TPP_enzyme_M"/>
    <property type="match status" value="1"/>
</dbReference>
<evidence type="ECO:0000256" key="7">
    <source>
        <dbReference type="ARBA" id="ARBA00023052"/>
    </source>
</evidence>
<evidence type="ECO:0000256" key="3">
    <source>
        <dbReference type="ARBA" id="ARBA00007812"/>
    </source>
</evidence>
<protein>
    <submittedName>
        <fullName evidence="14">Indolepyruvate/phenylpyruvate decarboxylase</fullName>
    </submittedName>
</protein>
<evidence type="ECO:0000256" key="2">
    <source>
        <dbReference type="ARBA" id="ARBA00001964"/>
    </source>
</evidence>
<dbReference type="GO" id="GO:0009851">
    <property type="term" value="P:auxin biosynthetic process"/>
    <property type="evidence" value="ECO:0007669"/>
    <property type="project" value="InterPro"/>
</dbReference>
<sequence length="549" mass="58156">MPALGQVLLDALKTHGAGEIFGIPGDFVLPFCRMIEDSATLPFYTLSHEPAVGFAADAAARFHGGLSVAVVTWGAGALNLVNATAGAYAERVPLVVISGAPGLHERASGWQLHHMARTLDTQMRIFTEITCAQANLLDPSAAAAEIARVLRAAREYSLPVYLELPRDLVTAGAASVTPLPPRRADPEALAECAGEILARLAAAKQPVMLVDVELRRYGVERAAAALARRLGLPVVTTFMGRGLLSQGPDVIAGTYLGAAGQPAITRLVEDSDTPLLLGVILSDTNFAVSERKIDMRRAILATNREVRIGHHVYPDVPLADLLDALLARAAPAQRAGQQFPPPRYAHGLAADAAPLTPSDIACAVNDLFAAHGPMPIACDMGDCLFTAMEIANSRLVAPGYYAGMGYGVPAGLGVAVATGERPLILVGDGAFQMTGFELGNCRRYGWDPIVIVFNNASWEMLRVFQPESRFNDLDDWGFARLAEALGGRGMRATTRAELAAALAEAHATRGRFCLVEAMLPRGTTSDTLARFVAGFKAARLRLANDGPGQ</sequence>
<dbReference type="GO" id="GO:0047434">
    <property type="term" value="F:indolepyruvate decarboxylase activity"/>
    <property type="evidence" value="ECO:0007669"/>
    <property type="project" value="InterPro"/>
</dbReference>
<evidence type="ECO:0000256" key="9">
    <source>
        <dbReference type="PIRSR" id="PIRSR036565-2"/>
    </source>
</evidence>
<keyword evidence="14" id="KW-0670">Pyruvate</keyword>
<dbReference type="RefSeq" id="WP_104520635.1">
    <property type="nucleotide sequence ID" value="NZ_NHRY01000218.1"/>
</dbReference>
<dbReference type="InterPro" id="IPR011766">
    <property type="entry name" value="TPP_enzyme_TPP-bd"/>
</dbReference>
<evidence type="ECO:0000256" key="6">
    <source>
        <dbReference type="ARBA" id="ARBA00022842"/>
    </source>
</evidence>
<dbReference type="PANTHER" id="PTHR43452">
    <property type="entry name" value="PYRUVATE DECARBOXYLASE"/>
    <property type="match status" value="1"/>
</dbReference>
<dbReference type="GO" id="GO:0005829">
    <property type="term" value="C:cytosol"/>
    <property type="evidence" value="ECO:0007669"/>
    <property type="project" value="TreeGrafter"/>
</dbReference>
<dbReference type="PIRSF" id="PIRSF036565">
    <property type="entry name" value="Pyruvt_ip_decrb"/>
    <property type="match status" value="1"/>
</dbReference>
<dbReference type="GO" id="GO:0000287">
    <property type="term" value="F:magnesium ion binding"/>
    <property type="evidence" value="ECO:0007669"/>
    <property type="project" value="InterPro"/>
</dbReference>
<feature type="domain" description="Thiamine pyrophosphate enzyme TPP-binding" evidence="12">
    <location>
        <begin position="392"/>
        <end position="516"/>
    </location>
</feature>
<evidence type="ECO:0000313" key="14">
    <source>
        <dbReference type="EMBL" id="PPQ30032.1"/>
    </source>
</evidence>
<name>A0A2S6N604_RHOGL</name>
<evidence type="ECO:0000259" key="12">
    <source>
        <dbReference type="Pfam" id="PF02775"/>
    </source>
</evidence>
<dbReference type="SUPFAM" id="SSF52467">
    <property type="entry name" value="DHS-like NAD/FAD-binding domain"/>
    <property type="match status" value="1"/>
</dbReference>
<comment type="cofactor">
    <cofactor evidence="1">
        <name>a metal cation</name>
        <dbReference type="ChEBI" id="CHEBI:25213"/>
    </cofactor>
</comment>
<dbReference type="SUPFAM" id="SSF52518">
    <property type="entry name" value="Thiamin diphosphate-binding fold (THDP-binding)"/>
    <property type="match status" value="2"/>
</dbReference>
<keyword evidence="6 9" id="KW-0460">Magnesium</keyword>
<proteinExistence type="inferred from homology"/>
<dbReference type="Proteomes" id="UP000239724">
    <property type="component" value="Unassembled WGS sequence"/>
</dbReference>